<dbReference type="Proteomes" id="UP000739565">
    <property type="component" value="Unassembled WGS sequence"/>
</dbReference>
<feature type="domain" description="Rhodanese" evidence="1">
    <location>
        <begin position="144"/>
        <end position="235"/>
    </location>
</feature>
<dbReference type="Pfam" id="PF00581">
    <property type="entry name" value="Rhodanese"/>
    <property type="match status" value="3"/>
</dbReference>
<accession>A0A953T177</accession>
<name>A0A953T177_9BURK</name>
<feature type="domain" description="Rhodanese" evidence="1">
    <location>
        <begin position="20"/>
        <end position="111"/>
    </location>
</feature>
<proteinExistence type="predicted"/>
<comment type="caution">
    <text evidence="2">The sequence shown here is derived from an EMBL/GenBank/DDBJ whole genome shotgun (WGS) entry which is preliminary data.</text>
</comment>
<dbReference type="PANTHER" id="PTHR43031">
    <property type="entry name" value="FAD-DEPENDENT OXIDOREDUCTASE"/>
    <property type="match status" value="1"/>
</dbReference>
<evidence type="ECO:0000259" key="1">
    <source>
        <dbReference type="PROSITE" id="PS50206"/>
    </source>
</evidence>
<dbReference type="RefSeq" id="WP_259660375.1">
    <property type="nucleotide sequence ID" value="NZ_JAHXRI010000006.1"/>
</dbReference>
<dbReference type="PANTHER" id="PTHR43031:SF1">
    <property type="entry name" value="PYRIDINE NUCLEOTIDE-DISULPHIDE OXIDOREDUCTASE"/>
    <property type="match status" value="1"/>
</dbReference>
<dbReference type="InterPro" id="IPR036873">
    <property type="entry name" value="Rhodanese-like_dom_sf"/>
</dbReference>
<keyword evidence="3" id="KW-1185">Reference proteome</keyword>
<organism evidence="2 3">
    <name type="scientific">Zwartia hollandica</name>
    <dbReference type="NCBI Taxonomy" id="324606"/>
    <lineage>
        <taxon>Bacteria</taxon>
        <taxon>Pseudomonadati</taxon>
        <taxon>Pseudomonadota</taxon>
        <taxon>Betaproteobacteria</taxon>
        <taxon>Burkholderiales</taxon>
        <taxon>Alcaligenaceae</taxon>
        <taxon>Zwartia</taxon>
    </lineage>
</organism>
<dbReference type="SUPFAM" id="SSF52821">
    <property type="entry name" value="Rhodanese/Cell cycle control phosphatase"/>
    <property type="match status" value="4"/>
</dbReference>
<feature type="domain" description="Rhodanese" evidence="1">
    <location>
        <begin position="388"/>
        <end position="463"/>
    </location>
</feature>
<dbReference type="InterPro" id="IPR050229">
    <property type="entry name" value="GlpE_sulfurtransferase"/>
</dbReference>
<dbReference type="CDD" id="cd01534">
    <property type="entry name" value="4RHOD_Repeat_3"/>
    <property type="match status" value="1"/>
</dbReference>
<dbReference type="AlphaFoldDB" id="A0A953T177"/>
<sequence>MTTQQAVAVSPKTLKDWVHDGQEIALLDVREHGQYGEEHLFYVVSTPYSKLEAEVDRLVGRKDVRMVLVGDDVGELSRKACKRLADHGYTNLHYLDGGMAAWKEAGLEVFAGVNLPSKAFGELAEHAFDTPRITAQELNEKIKNKEDMVILDGRPYTEYRKMSIPTAICCPNGELPLRIDDIATSPETTIVINCAGRTRSIIGAQTLINLGVKNKVLALENGTQGWYLADFALDHGAAKRHALAVDPAAAKQRQARARALAQKHHVPFVAGTQVQQWLAEKNRTTFLCDVRTPEEFAQGTIPGAQHTPGGQLVQATDQYVGVRGARLVLFDNDGARAPAMASWLAMLGWDVAVCEDALQHKWSPVTKANQSKTPELEKLLPAELKASLDKGALLLDLRVSTKYREGHVRGAQWATRPTLATIAELKGKSVILFVDDAVVADLAALDLTELGVSKVQVCLATKEQCVSAGLDWIATANEPTDSQSIDYLFFVHDRHDGNKAAARQYLAWEMNLLAQIDEQERSGFRLPH</sequence>
<dbReference type="SMART" id="SM00450">
    <property type="entry name" value="RHOD"/>
    <property type="match status" value="3"/>
</dbReference>
<dbReference type="InterPro" id="IPR001763">
    <property type="entry name" value="Rhodanese-like_dom"/>
</dbReference>
<gene>
    <name evidence="2" type="ORF">KZZ10_04855</name>
</gene>
<protein>
    <submittedName>
        <fullName evidence="2">Sulfurtransferase</fullName>
    </submittedName>
</protein>
<dbReference type="Gene3D" id="3.40.250.10">
    <property type="entry name" value="Rhodanese-like domain"/>
    <property type="match status" value="4"/>
</dbReference>
<evidence type="ECO:0000313" key="3">
    <source>
        <dbReference type="Proteomes" id="UP000739565"/>
    </source>
</evidence>
<reference evidence="2" key="1">
    <citation type="submission" date="2021-07" db="EMBL/GenBank/DDBJ databases">
        <title>New genus and species of the family Alcaligenaceae.</title>
        <authorList>
            <person name="Hahn M.W."/>
        </authorList>
    </citation>
    <scope>NUCLEOTIDE SEQUENCE</scope>
    <source>
        <strain evidence="2">LF4-65</strain>
    </source>
</reference>
<dbReference type="EMBL" id="JAHXRI010000006">
    <property type="protein sequence ID" value="MBZ1349968.1"/>
    <property type="molecule type" value="Genomic_DNA"/>
</dbReference>
<dbReference type="PROSITE" id="PS50206">
    <property type="entry name" value="RHODANESE_3"/>
    <property type="match status" value="4"/>
</dbReference>
<evidence type="ECO:0000313" key="2">
    <source>
        <dbReference type="EMBL" id="MBZ1349968.1"/>
    </source>
</evidence>
<feature type="domain" description="Rhodanese" evidence="1">
    <location>
        <begin position="289"/>
        <end position="367"/>
    </location>
</feature>